<reference evidence="16" key="2">
    <citation type="submission" date="2023-11" db="UniProtKB">
        <authorList>
            <consortium name="WormBaseParasite"/>
        </authorList>
    </citation>
    <scope>IDENTIFICATION</scope>
</reference>
<dbReference type="Pfam" id="PF00852">
    <property type="entry name" value="Glyco_transf_10"/>
    <property type="match status" value="1"/>
</dbReference>
<dbReference type="SUPFAM" id="SSF53756">
    <property type="entry name" value="UDP-Glycosyltransferase/glycogen phosphorylase"/>
    <property type="match status" value="1"/>
</dbReference>
<evidence type="ECO:0000256" key="4">
    <source>
        <dbReference type="ARBA" id="ARBA00022676"/>
    </source>
</evidence>
<comment type="similarity">
    <text evidence="3 12">Belongs to the glycosyltransferase 10 family.</text>
</comment>
<evidence type="ECO:0000256" key="3">
    <source>
        <dbReference type="ARBA" id="ARBA00008919"/>
    </source>
</evidence>
<dbReference type="GO" id="GO:0000139">
    <property type="term" value="C:Golgi membrane"/>
    <property type="evidence" value="ECO:0007669"/>
    <property type="project" value="UniProtKB-SubCell"/>
</dbReference>
<keyword evidence="4 12" id="KW-0328">Glycosyltransferase</keyword>
<dbReference type="Proteomes" id="UP000050792">
    <property type="component" value="Unassembled WGS sequence"/>
</dbReference>
<dbReference type="WBParaSite" id="SRDH1_78570.1">
    <property type="protein sequence ID" value="SRDH1_78570.1"/>
    <property type="gene ID" value="SRDH1_78570"/>
</dbReference>
<evidence type="ECO:0000259" key="13">
    <source>
        <dbReference type="Pfam" id="PF00852"/>
    </source>
</evidence>
<evidence type="ECO:0000256" key="7">
    <source>
        <dbReference type="ARBA" id="ARBA00022968"/>
    </source>
</evidence>
<dbReference type="InterPro" id="IPR038577">
    <property type="entry name" value="GT10-like_C_sf"/>
</dbReference>
<proteinExistence type="inferred from homology"/>
<evidence type="ECO:0000256" key="10">
    <source>
        <dbReference type="ARBA" id="ARBA00023136"/>
    </source>
</evidence>
<evidence type="ECO:0000256" key="8">
    <source>
        <dbReference type="ARBA" id="ARBA00022989"/>
    </source>
</evidence>
<keyword evidence="5 12" id="KW-0808">Transferase</keyword>
<dbReference type="EC" id="2.4.1.-" evidence="12"/>
<dbReference type="GO" id="GO:0008417">
    <property type="term" value="F:fucosyltransferase activity"/>
    <property type="evidence" value="ECO:0007669"/>
    <property type="project" value="InterPro"/>
</dbReference>
<dbReference type="AlphaFoldDB" id="A0AA85G749"/>
<evidence type="ECO:0000256" key="2">
    <source>
        <dbReference type="ARBA" id="ARBA00004922"/>
    </source>
</evidence>
<dbReference type="FunFam" id="3.40.50.11660:FF:000004">
    <property type="entry name" value="Glycoprotein 3-alpha-L-fucosyltransferase A"/>
    <property type="match status" value="1"/>
</dbReference>
<dbReference type="Pfam" id="PF17039">
    <property type="entry name" value="Glyco_tran_10_N"/>
    <property type="match status" value="1"/>
</dbReference>
<evidence type="ECO:0000256" key="1">
    <source>
        <dbReference type="ARBA" id="ARBA00004323"/>
    </source>
</evidence>
<comment type="subcellular location">
    <subcellularLocation>
        <location evidence="1">Golgi apparatus membrane</location>
        <topology evidence="1">Single-pass type II membrane protein</topology>
    </subcellularLocation>
    <subcellularLocation>
        <location evidence="12">Golgi apparatus</location>
        <location evidence="12">Golgi stack membrane</location>
        <topology evidence="12">Single-pass type II membrane protein</topology>
    </subcellularLocation>
</comment>
<dbReference type="InterPro" id="IPR031481">
    <property type="entry name" value="Glyco_tran_10_N"/>
</dbReference>
<feature type="domain" description="Fucosyltransferase N-terminal" evidence="14">
    <location>
        <begin position="74"/>
        <end position="168"/>
    </location>
</feature>
<name>A0AA85G749_9TREM</name>
<keyword evidence="6 12" id="KW-0812">Transmembrane</keyword>
<evidence type="ECO:0000256" key="11">
    <source>
        <dbReference type="ARBA" id="ARBA00023180"/>
    </source>
</evidence>
<keyword evidence="7" id="KW-0735">Signal-anchor</keyword>
<evidence type="ECO:0000256" key="5">
    <source>
        <dbReference type="ARBA" id="ARBA00022679"/>
    </source>
</evidence>
<keyword evidence="15" id="KW-1185">Reference proteome</keyword>
<dbReference type="GO" id="GO:0032580">
    <property type="term" value="C:Golgi cisterna membrane"/>
    <property type="evidence" value="ECO:0007669"/>
    <property type="project" value="UniProtKB-SubCell"/>
</dbReference>
<feature type="domain" description="Fucosyltransferase C-terminal" evidence="13">
    <location>
        <begin position="205"/>
        <end position="378"/>
    </location>
</feature>
<dbReference type="PANTHER" id="PTHR48438">
    <property type="entry name" value="ALPHA-(1,3)-FUCOSYLTRANSFERASE C-RELATED"/>
    <property type="match status" value="1"/>
</dbReference>
<comment type="pathway">
    <text evidence="2">Protein modification; protein glycosylation.</text>
</comment>
<evidence type="ECO:0000313" key="16">
    <source>
        <dbReference type="WBParaSite" id="SRDH1_78570.1"/>
    </source>
</evidence>
<organism evidence="15 16">
    <name type="scientific">Schistosoma rodhaini</name>
    <dbReference type="NCBI Taxonomy" id="6188"/>
    <lineage>
        <taxon>Eukaryota</taxon>
        <taxon>Metazoa</taxon>
        <taxon>Spiralia</taxon>
        <taxon>Lophotrochozoa</taxon>
        <taxon>Platyhelminthes</taxon>
        <taxon>Trematoda</taxon>
        <taxon>Digenea</taxon>
        <taxon>Strigeidida</taxon>
        <taxon>Schistosomatoidea</taxon>
        <taxon>Schistosomatidae</taxon>
        <taxon>Schistosoma</taxon>
    </lineage>
</organism>
<accession>A0AA85G749</accession>
<keyword evidence="10" id="KW-0472">Membrane</keyword>
<keyword evidence="11" id="KW-0325">Glycoprotein</keyword>
<sequence>MYNKIQEYFIIYKDKVKINYRVKIIINLKNIKRLYHLCKYNEINEVYNSYSTFHELKRDFVNGKFKLNTEKIKEIVIYGKTTVPINTDLRGCLVSNCILHKTKWRSYYAEMVIITNGNFPKVKNHQNQAWLAYHYEAPPHSRLNKLLGEKINFTATYRLDSTIHLPYGKVIENLEYHQKLYTNDDNGRSISTGNLFKPRNISALKNKTVAWIVSNCHPNSPRNLYAYELSKYITVDVYGKCSQRECQDSKCHKMLKEQYKFYLSFENSLCQDYITEKFFKNALMNDVIPVVMGASIEEYKSVAPPNSFIHVDQFSSPRQLAKYLHYLDKNHTAFNEYFIWQNKWKVLLFPERPECDFCLLANALPNLKPSWYIDVNSWFDRGCQGRRLKWKGRFIGRNVGNQKDFSAAIWFSTLKQQNLLTTSTNSQMN</sequence>
<keyword evidence="8" id="KW-1133">Transmembrane helix</keyword>
<reference evidence="15" key="1">
    <citation type="submission" date="2022-06" db="EMBL/GenBank/DDBJ databases">
        <authorList>
            <person name="Berger JAMES D."/>
            <person name="Berger JAMES D."/>
        </authorList>
    </citation>
    <scope>NUCLEOTIDE SEQUENCE [LARGE SCALE GENOMIC DNA]</scope>
</reference>
<dbReference type="Gene3D" id="3.40.50.11660">
    <property type="entry name" value="Glycosyl transferase family 10, C-terminal domain"/>
    <property type="match status" value="1"/>
</dbReference>
<dbReference type="InterPro" id="IPR055270">
    <property type="entry name" value="Glyco_tran_10_C"/>
</dbReference>
<evidence type="ECO:0000259" key="14">
    <source>
        <dbReference type="Pfam" id="PF17039"/>
    </source>
</evidence>
<dbReference type="InterPro" id="IPR001503">
    <property type="entry name" value="Glyco_trans_10"/>
</dbReference>
<evidence type="ECO:0000256" key="9">
    <source>
        <dbReference type="ARBA" id="ARBA00023034"/>
    </source>
</evidence>
<dbReference type="PANTHER" id="PTHR48438:SF1">
    <property type="entry name" value="ALPHA-(1,3)-FUCOSYLTRANSFERASE C-RELATED"/>
    <property type="match status" value="1"/>
</dbReference>
<evidence type="ECO:0000256" key="12">
    <source>
        <dbReference type="RuleBase" id="RU003832"/>
    </source>
</evidence>
<evidence type="ECO:0000256" key="6">
    <source>
        <dbReference type="ARBA" id="ARBA00022692"/>
    </source>
</evidence>
<evidence type="ECO:0000313" key="15">
    <source>
        <dbReference type="Proteomes" id="UP000050792"/>
    </source>
</evidence>
<keyword evidence="9 12" id="KW-0333">Golgi apparatus</keyword>
<protein>
    <recommendedName>
        <fullName evidence="12">Fucosyltransferase</fullName>
        <ecNumber evidence="12">2.4.1.-</ecNumber>
    </recommendedName>
</protein>